<dbReference type="Proteomes" id="UP000018296">
    <property type="component" value="Unassembled WGS sequence"/>
</dbReference>
<dbReference type="STRING" id="1395513.P343_10765"/>
<dbReference type="OrthoDB" id="503948at2"/>
<evidence type="ECO:0008006" key="3">
    <source>
        <dbReference type="Google" id="ProtNLM"/>
    </source>
</evidence>
<dbReference type="RefSeq" id="WP_023510402.1">
    <property type="nucleotide sequence ID" value="NZ_AWTC01000009.1"/>
</dbReference>
<dbReference type="PATRIC" id="fig|1395513.3.peg.2174"/>
<name>V6IWT7_9BACL</name>
<dbReference type="InterPro" id="IPR029058">
    <property type="entry name" value="AB_hydrolase_fold"/>
</dbReference>
<evidence type="ECO:0000313" key="1">
    <source>
        <dbReference type="EMBL" id="EST11788.1"/>
    </source>
</evidence>
<dbReference type="eggNOG" id="COG4814">
    <property type="taxonomic scope" value="Bacteria"/>
</dbReference>
<gene>
    <name evidence="1" type="ORF">P343_10765</name>
</gene>
<accession>V6IWT7</accession>
<dbReference type="Pfam" id="PF06028">
    <property type="entry name" value="DUF915"/>
    <property type="match status" value="1"/>
</dbReference>
<protein>
    <recommendedName>
        <fullName evidence="3">Alpha/beta hydrolase</fullName>
    </recommendedName>
</protein>
<dbReference type="InterPro" id="IPR010315">
    <property type="entry name" value="DUF915_hydro-like"/>
</dbReference>
<comment type="caution">
    <text evidence="1">The sequence shown here is derived from an EMBL/GenBank/DDBJ whole genome shotgun (WGS) entry which is preliminary data.</text>
</comment>
<dbReference type="AlphaFoldDB" id="V6IWT7"/>
<dbReference type="EMBL" id="AWTC01000009">
    <property type="protein sequence ID" value="EST11788.1"/>
    <property type="molecule type" value="Genomic_DNA"/>
</dbReference>
<reference evidence="1 2" key="1">
    <citation type="journal article" date="2013" name="Genome Announc.">
        <title>Genome Sequence of Sporolactobacillus laevolacticus DSM442, an Efficient Polymer-Grade D-Lactate Producer from Agricultural Waste Cottonseed as a Nitrogen Source.</title>
        <authorList>
            <person name="Wang H."/>
            <person name="Wang L."/>
            <person name="Ju J."/>
            <person name="Yu B."/>
            <person name="Ma Y."/>
        </authorList>
    </citation>
    <scope>NUCLEOTIDE SEQUENCE [LARGE SCALE GENOMIC DNA]</scope>
    <source>
        <strain evidence="1 2">DSM 442</strain>
    </source>
</reference>
<organism evidence="1 2">
    <name type="scientific">Sporolactobacillus laevolacticus DSM 442</name>
    <dbReference type="NCBI Taxonomy" id="1395513"/>
    <lineage>
        <taxon>Bacteria</taxon>
        <taxon>Bacillati</taxon>
        <taxon>Bacillota</taxon>
        <taxon>Bacilli</taxon>
        <taxon>Bacillales</taxon>
        <taxon>Sporolactobacillaceae</taxon>
        <taxon>Sporolactobacillus</taxon>
    </lineage>
</organism>
<proteinExistence type="predicted"/>
<sequence length="291" mass="33189">MKTKRMLILFGAVVLIAISSYLFFGRVHGDKVSKTRIEPITSAEHESKIEDHSKQHIPTVFIHGWKGSERSFRTMFQRLSSNYDGPQRGMVVKVAPNGAITISGKLTNEKIPLIQVLFMDNHESMEKQASWLINVFRTLKKEEGIKRVNVVSHSMGGKAFTCYLEQIDHPDKYPKVEKYVAIAAPFDWINGPQNEADYTIDELKQRSSLYQNRKRLPKDLVVLAIAGEIHNPQEGDGVVPLQSAFFGRYFFNRAHYSEKIVYGPSAQHSQLHENPQVDRLIAGFLWHISPK</sequence>
<dbReference type="Gene3D" id="3.40.50.1820">
    <property type="entry name" value="alpha/beta hydrolase"/>
    <property type="match status" value="1"/>
</dbReference>
<dbReference type="SUPFAM" id="SSF53474">
    <property type="entry name" value="alpha/beta-Hydrolases"/>
    <property type="match status" value="1"/>
</dbReference>
<keyword evidence="2" id="KW-1185">Reference proteome</keyword>
<evidence type="ECO:0000313" key="2">
    <source>
        <dbReference type="Proteomes" id="UP000018296"/>
    </source>
</evidence>